<dbReference type="RefSeq" id="WP_132283255.1">
    <property type="nucleotide sequence ID" value="NZ_SMGQ01000017.1"/>
</dbReference>
<dbReference type="AlphaFoldDB" id="A0A4R1M830"/>
<dbReference type="HAMAP" id="MF_00707">
    <property type="entry name" value="UPF0735"/>
    <property type="match status" value="1"/>
</dbReference>
<dbReference type="Proteomes" id="UP000294545">
    <property type="component" value="Unassembled WGS sequence"/>
</dbReference>
<dbReference type="OrthoDB" id="9788773at2"/>
<comment type="similarity">
    <text evidence="1">Belongs to the UPF0735 family.</text>
</comment>
<protein>
    <recommendedName>
        <fullName evidence="1">UPF0735 ACT domain-containing protein EDC19_2594</fullName>
    </recommendedName>
</protein>
<dbReference type="SUPFAM" id="SSF55021">
    <property type="entry name" value="ACT-like"/>
    <property type="match status" value="1"/>
</dbReference>
<dbReference type="PROSITE" id="PS51671">
    <property type="entry name" value="ACT"/>
    <property type="match status" value="1"/>
</dbReference>
<dbReference type="EMBL" id="SMGQ01000017">
    <property type="protein sequence ID" value="TCK87947.1"/>
    <property type="molecule type" value="Genomic_DNA"/>
</dbReference>
<dbReference type="InterPro" id="IPR045865">
    <property type="entry name" value="ACT-like_dom_sf"/>
</dbReference>
<sequence>MSDNVSYYIIKKKALPDVFLQVVEAKKLLESEEAMTIQEAVEKVGISRSSFYKYKDTIFPFYDNARGKTITIGLKINDKPGLLARVLNTIADENANILTIHQSIPINSVANLTISVEVLPSTGDIEKIIASVEALDGVHGIKILSRE</sequence>
<gene>
    <name evidence="3" type="ORF">EDC19_2594</name>
</gene>
<reference evidence="3 4" key="1">
    <citation type="submission" date="2019-03" db="EMBL/GenBank/DDBJ databases">
        <title>Genomic Encyclopedia of Type Strains, Phase IV (KMG-IV): sequencing the most valuable type-strain genomes for metagenomic binning, comparative biology and taxonomic classification.</title>
        <authorList>
            <person name="Goeker M."/>
        </authorList>
    </citation>
    <scope>NUCLEOTIDE SEQUENCE [LARGE SCALE GENOMIC DNA]</scope>
    <source>
        <strain evidence="3 4">DSM 24176</strain>
    </source>
</reference>
<keyword evidence="4" id="KW-1185">Reference proteome</keyword>
<dbReference type="PIRSF" id="PIRSF025624">
    <property type="entry name" value="ACT_PheB"/>
    <property type="match status" value="1"/>
</dbReference>
<comment type="caution">
    <text evidence="3">The sequence shown here is derived from an EMBL/GenBank/DDBJ whole genome shotgun (WGS) entry which is preliminary data.</text>
</comment>
<dbReference type="InterPro" id="IPR008310">
    <property type="entry name" value="UPF0735_ACT_dom-cont"/>
</dbReference>
<dbReference type="InterPro" id="IPR002912">
    <property type="entry name" value="ACT_dom"/>
</dbReference>
<dbReference type="Pfam" id="PF13291">
    <property type="entry name" value="ACT_4"/>
    <property type="match status" value="1"/>
</dbReference>
<evidence type="ECO:0000256" key="1">
    <source>
        <dbReference type="HAMAP-Rule" id="MF_00707"/>
    </source>
</evidence>
<dbReference type="Gene3D" id="3.30.70.260">
    <property type="match status" value="1"/>
</dbReference>
<organism evidence="3 4">
    <name type="scientific">Natranaerovirga hydrolytica</name>
    <dbReference type="NCBI Taxonomy" id="680378"/>
    <lineage>
        <taxon>Bacteria</taxon>
        <taxon>Bacillati</taxon>
        <taxon>Bacillota</taxon>
        <taxon>Clostridia</taxon>
        <taxon>Lachnospirales</taxon>
        <taxon>Natranaerovirgaceae</taxon>
        <taxon>Natranaerovirga</taxon>
    </lineage>
</organism>
<name>A0A4R1M830_9FIRM</name>
<evidence type="ECO:0000313" key="3">
    <source>
        <dbReference type="EMBL" id="TCK87947.1"/>
    </source>
</evidence>
<evidence type="ECO:0000259" key="2">
    <source>
        <dbReference type="PROSITE" id="PS51671"/>
    </source>
</evidence>
<evidence type="ECO:0000313" key="4">
    <source>
        <dbReference type="Proteomes" id="UP000294545"/>
    </source>
</evidence>
<dbReference type="NCBIfam" id="NF003361">
    <property type="entry name" value="PRK04435.1"/>
    <property type="match status" value="1"/>
</dbReference>
<feature type="domain" description="ACT" evidence="2">
    <location>
        <begin position="71"/>
        <end position="146"/>
    </location>
</feature>
<proteinExistence type="inferred from homology"/>
<accession>A0A4R1M830</accession>